<keyword evidence="4" id="KW-1185">Reference proteome</keyword>
<feature type="compositionally biased region" description="Polar residues" evidence="1">
    <location>
        <begin position="193"/>
        <end position="203"/>
    </location>
</feature>
<evidence type="ECO:0000259" key="2">
    <source>
        <dbReference type="Pfam" id="PF03886"/>
    </source>
</evidence>
<name>A0ABW4R3C5_9RHOB</name>
<gene>
    <name evidence="3" type="ORF">ACFSCT_02810</name>
</gene>
<protein>
    <submittedName>
        <fullName evidence="3">Membrane integrity-associated transporter subunit PqiC</fullName>
    </submittedName>
</protein>
<proteinExistence type="predicted"/>
<dbReference type="EMBL" id="JBHUEN010000006">
    <property type="protein sequence ID" value="MFD1880645.1"/>
    <property type="molecule type" value="Genomic_DNA"/>
</dbReference>
<dbReference type="SUPFAM" id="SSF159594">
    <property type="entry name" value="XCC0632-like"/>
    <property type="match status" value="1"/>
</dbReference>
<accession>A0ABW4R3C5</accession>
<dbReference type="Pfam" id="PF03886">
    <property type="entry name" value="ABC_trans_aux"/>
    <property type="match status" value="1"/>
</dbReference>
<dbReference type="PROSITE" id="PS51257">
    <property type="entry name" value="PROKAR_LIPOPROTEIN"/>
    <property type="match status" value="1"/>
</dbReference>
<dbReference type="Gene3D" id="3.40.50.10610">
    <property type="entry name" value="ABC-type transport auxiliary lipoprotein component"/>
    <property type="match status" value="1"/>
</dbReference>
<evidence type="ECO:0000313" key="4">
    <source>
        <dbReference type="Proteomes" id="UP001597213"/>
    </source>
</evidence>
<evidence type="ECO:0000313" key="3">
    <source>
        <dbReference type="EMBL" id="MFD1880645.1"/>
    </source>
</evidence>
<evidence type="ECO:0000256" key="1">
    <source>
        <dbReference type="SAM" id="MobiDB-lite"/>
    </source>
</evidence>
<dbReference type="InterPro" id="IPR005586">
    <property type="entry name" value="ABC_trans_aux"/>
</dbReference>
<organism evidence="3 4">
    <name type="scientific">Paracoccus pacificus</name>
    <dbReference type="NCBI Taxonomy" id="1463598"/>
    <lineage>
        <taxon>Bacteria</taxon>
        <taxon>Pseudomonadati</taxon>
        <taxon>Pseudomonadota</taxon>
        <taxon>Alphaproteobacteria</taxon>
        <taxon>Rhodobacterales</taxon>
        <taxon>Paracoccaceae</taxon>
        <taxon>Paracoccus</taxon>
    </lineage>
</organism>
<dbReference type="Proteomes" id="UP001597213">
    <property type="component" value="Unassembled WGS sequence"/>
</dbReference>
<feature type="domain" description="ABC-type transport auxiliary lipoprotein component" evidence="2">
    <location>
        <begin position="27"/>
        <end position="185"/>
    </location>
</feature>
<feature type="region of interest" description="Disordered" evidence="1">
    <location>
        <begin position="188"/>
        <end position="216"/>
    </location>
</feature>
<reference evidence="4" key="1">
    <citation type="journal article" date="2019" name="Int. J. Syst. Evol. Microbiol.">
        <title>The Global Catalogue of Microorganisms (GCM) 10K type strain sequencing project: providing services to taxonomists for standard genome sequencing and annotation.</title>
        <authorList>
            <consortium name="The Broad Institute Genomics Platform"/>
            <consortium name="The Broad Institute Genome Sequencing Center for Infectious Disease"/>
            <person name="Wu L."/>
            <person name="Ma J."/>
        </authorList>
    </citation>
    <scope>NUCLEOTIDE SEQUENCE [LARGE SCALE GENOMIC DNA]</scope>
    <source>
        <strain evidence="4">CCUG 56029</strain>
    </source>
</reference>
<comment type="caution">
    <text evidence="3">The sequence shown here is derived from an EMBL/GenBank/DDBJ whole genome shotgun (WGS) entry which is preliminary data.</text>
</comment>
<sequence>MFRSFILMTVMAAILAGCSNPEKTGRYLIDPPDSGKRLANRLGTAELRDVSLPEYAAGQEVAWQTPDGAVRSVPDQLWADSPQRAFTLTLAGRISDISGATVIAEPWPLGAPPDRRLEVRVEKALAGADGMYRLEGRYFVSNSSYTSGNDLTRKFNIVVPLGAEGPGAIARAQSNAIGQLADQIARLAGPGNSIPSGNAQTDPLRTPAGDGLDPIL</sequence>
<dbReference type="RefSeq" id="WP_379139980.1">
    <property type="nucleotide sequence ID" value="NZ_JBHUEN010000006.1"/>
</dbReference>